<evidence type="ECO:0000256" key="2">
    <source>
        <dbReference type="SAM" id="SignalP"/>
    </source>
</evidence>
<organism evidence="3 4">
    <name type="scientific">Lachnellula suecica</name>
    <dbReference type="NCBI Taxonomy" id="602035"/>
    <lineage>
        <taxon>Eukaryota</taxon>
        <taxon>Fungi</taxon>
        <taxon>Dikarya</taxon>
        <taxon>Ascomycota</taxon>
        <taxon>Pezizomycotina</taxon>
        <taxon>Leotiomycetes</taxon>
        <taxon>Helotiales</taxon>
        <taxon>Lachnaceae</taxon>
        <taxon>Lachnellula</taxon>
    </lineage>
</organism>
<gene>
    <name evidence="3" type="ORF">LSUE1_G004722</name>
</gene>
<evidence type="ECO:0000313" key="4">
    <source>
        <dbReference type="Proteomes" id="UP000469558"/>
    </source>
</evidence>
<dbReference type="AlphaFoldDB" id="A0A8T9CGF3"/>
<name>A0A8T9CGF3_9HELO</name>
<evidence type="ECO:0000313" key="3">
    <source>
        <dbReference type="EMBL" id="TVY82834.1"/>
    </source>
</evidence>
<keyword evidence="4" id="KW-1185">Reference proteome</keyword>
<comment type="caution">
    <text evidence="3">The sequence shown here is derived from an EMBL/GenBank/DDBJ whole genome shotgun (WGS) entry which is preliminary data.</text>
</comment>
<feature type="signal peptide" evidence="2">
    <location>
        <begin position="1"/>
        <end position="27"/>
    </location>
</feature>
<proteinExistence type="predicted"/>
<keyword evidence="2" id="KW-0732">Signal</keyword>
<reference evidence="3 4" key="1">
    <citation type="submission" date="2018-05" db="EMBL/GenBank/DDBJ databases">
        <title>Genome sequencing and assembly of the regulated plant pathogen Lachnellula willkommii and related sister species for the development of diagnostic species identification markers.</title>
        <authorList>
            <person name="Giroux E."/>
            <person name="Bilodeau G."/>
        </authorList>
    </citation>
    <scope>NUCLEOTIDE SEQUENCE [LARGE SCALE GENOMIC DNA]</scope>
    <source>
        <strain evidence="3 4">CBS 268.59</strain>
    </source>
</reference>
<feature type="chain" id="PRO_5035805363" evidence="2">
    <location>
        <begin position="28"/>
        <end position="239"/>
    </location>
</feature>
<dbReference type="Proteomes" id="UP000469558">
    <property type="component" value="Unassembled WGS sequence"/>
</dbReference>
<dbReference type="EMBL" id="QGMK01000269">
    <property type="protein sequence ID" value="TVY82834.1"/>
    <property type="molecule type" value="Genomic_DNA"/>
</dbReference>
<accession>A0A8T9CGF3</accession>
<feature type="region of interest" description="Disordered" evidence="1">
    <location>
        <begin position="27"/>
        <end position="56"/>
    </location>
</feature>
<protein>
    <submittedName>
        <fullName evidence="3">Uncharacterized protein</fullName>
    </submittedName>
</protein>
<evidence type="ECO:0000256" key="1">
    <source>
        <dbReference type="SAM" id="MobiDB-lite"/>
    </source>
</evidence>
<sequence length="239" mass="26004">MVALARICVMSLSSILFFSSASIQSESARDTVSPPTAEKQTSPGSTTDNSPVSLRQIGQCPTSPKPTCSDPNCQGPIHIGPMKFRCEATTAISMDGKDVILTGCNCCPEPIMVWCHRNDCRAASGTRRCTTEGLKGCACKTTDDRVEDFRRDFRAEDIPVLAEGEVEEDLIEVNDDGLLDNEPITQSQPVPVTTRSIASIRQSHEITHIGSIPLPTLGFNQQLFHMVTFEKKNGQISAF</sequence>
<feature type="compositionally biased region" description="Polar residues" evidence="1">
    <location>
        <begin position="38"/>
        <end position="53"/>
    </location>
</feature>
<dbReference type="OrthoDB" id="4711270at2759"/>